<feature type="transmembrane region" description="Helical" evidence="10">
    <location>
        <begin position="112"/>
        <end position="138"/>
    </location>
</feature>
<evidence type="ECO:0000256" key="3">
    <source>
        <dbReference type="ARBA" id="ARBA00022528"/>
    </source>
</evidence>
<gene>
    <name evidence="11" type="ORF">WJX75_000691</name>
</gene>
<proteinExistence type="inferred from homology"/>
<organism evidence="11 12">
    <name type="scientific">Coccomyxa subellipsoidea</name>
    <dbReference type="NCBI Taxonomy" id="248742"/>
    <lineage>
        <taxon>Eukaryota</taxon>
        <taxon>Viridiplantae</taxon>
        <taxon>Chlorophyta</taxon>
        <taxon>core chlorophytes</taxon>
        <taxon>Trebouxiophyceae</taxon>
        <taxon>Trebouxiophyceae incertae sedis</taxon>
        <taxon>Coccomyxaceae</taxon>
        <taxon>Coccomyxa</taxon>
    </lineage>
</organism>
<comment type="subcellular location">
    <subcellularLocation>
        <location evidence="1">Plastid</location>
        <location evidence="1">Chloroplast thylakoid membrane</location>
        <topology evidence="1">Single-pass membrane protein</topology>
    </subcellularLocation>
</comment>
<evidence type="ECO:0000256" key="7">
    <source>
        <dbReference type="ARBA" id="ARBA00023136"/>
    </source>
</evidence>
<dbReference type="InterPro" id="IPR009806">
    <property type="entry name" value="PSII_PsbW_class2"/>
</dbReference>
<keyword evidence="8" id="KW-0604">Photosystem II</keyword>
<protein>
    <recommendedName>
        <fullName evidence="9">PSII 6.1 kDa protein</fullName>
    </recommendedName>
</protein>
<sequence>MQAVCSTSATAFKGLSLPRRASRTGVTAARPVLAARVACKAEANLAKKVAAASVALPAFVAAHPAFALVDSRLNGDGTGKALGIDAGLEAIALLGVFTLVDSRLNGDGTGKALGVGTGAEGFAILGVFTLIWVLFYIATKDVGEGRGKGDDSGLTL</sequence>
<evidence type="ECO:0000256" key="4">
    <source>
        <dbReference type="ARBA" id="ARBA00022531"/>
    </source>
</evidence>
<comment type="similarity">
    <text evidence="2">Belongs to the psbW family.</text>
</comment>
<evidence type="ECO:0000256" key="8">
    <source>
        <dbReference type="ARBA" id="ARBA00023276"/>
    </source>
</evidence>
<keyword evidence="3" id="KW-0150">Chloroplast</keyword>
<keyword evidence="4" id="KW-0602">Photosynthesis</keyword>
<keyword evidence="5" id="KW-0934">Plastid</keyword>
<dbReference type="PANTHER" id="PTHR34552">
    <property type="entry name" value="PHOTOSYSTEM II REACTION CENTER W PROTEIN, CHLOROPLASTIC"/>
    <property type="match status" value="1"/>
</dbReference>
<dbReference type="Proteomes" id="UP001491310">
    <property type="component" value="Unassembled WGS sequence"/>
</dbReference>
<evidence type="ECO:0000256" key="10">
    <source>
        <dbReference type="SAM" id="Phobius"/>
    </source>
</evidence>
<keyword evidence="10" id="KW-0812">Transmembrane</keyword>
<feature type="transmembrane region" description="Helical" evidence="10">
    <location>
        <begin position="50"/>
        <end position="69"/>
    </location>
</feature>
<evidence type="ECO:0000313" key="12">
    <source>
        <dbReference type="Proteomes" id="UP001491310"/>
    </source>
</evidence>
<dbReference type="EMBL" id="JALJOT010000001">
    <property type="protein sequence ID" value="KAK9918031.1"/>
    <property type="molecule type" value="Genomic_DNA"/>
</dbReference>
<evidence type="ECO:0000256" key="2">
    <source>
        <dbReference type="ARBA" id="ARBA00010395"/>
    </source>
</evidence>
<evidence type="ECO:0000256" key="1">
    <source>
        <dbReference type="ARBA" id="ARBA00004581"/>
    </source>
</evidence>
<keyword evidence="12" id="KW-1185">Reference proteome</keyword>
<name>A0ABR2Z2H8_9CHLO</name>
<comment type="caution">
    <text evidence="11">The sequence shown here is derived from an EMBL/GenBank/DDBJ whole genome shotgun (WGS) entry which is preliminary data.</text>
</comment>
<dbReference type="PANTHER" id="PTHR34552:SF1">
    <property type="entry name" value="PHOTOSYSTEM II REACTION CENTER W PROTEIN, CHLOROPLASTIC"/>
    <property type="match status" value="1"/>
</dbReference>
<reference evidence="11 12" key="1">
    <citation type="journal article" date="2024" name="Nat. Commun.">
        <title>Phylogenomics reveals the evolutionary origins of lichenization in chlorophyte algae.</title>
        <authorList>
            <person name="Puginier C."/>
            <person name="Libourel C."/>
            <person name="Otte J."/>
            <person name="Skaloud P."/>
            <person name="Haon M."/>
            <person name="Grisel S."/>
            <person name="Petersen M."/>
            <person name="Berrin J.G."/>
            <person name="Delaux P.M."/>
            <person name="Dal Grande F."/>
            <person name="Keller J."/>
        </authorList>
    </citation>
    <scope>NUCLEOTIDE SEQUENCE [LARGE SCALE GENOMIC DNA]</scope>
    <source>
        <strain evidence="11 12">SAG 216-7</strain>
    </source>
</reference>
<dbReference type="Pfam" id="PF07123">
    <property type="entry name" value="PsbW"/>
    <property type="match status" value="1"/>
</dbReference>
<evidence type="ECO:0000256" key="5">
    <source>
        <dbReference type="ARBA" id="ARBA00022640"/>
    </source>
</evidence>
<evidence type="ECO:0000313" key="11">
    <source>
        <dbReference type="EMBL" id="KAK9918031.1"/>
    </source>
</evidence>
<evidence type="ECO:0000256" key="9">
    <source>
        <dbReference type="ARBA" id="ARBA00031756"/>
    </source>
</evidence>
<keyword evidence="6" id="KW-0793">Thylakoid</keyword>
<keyword evidence="7 10" id="KW-0472">Membrane</keyword>
<feature type="transmembrane region" description="Helical" evidence="10">
    <location>
        <begin position="81"/>
        <end position="100"/>
    </location>
</feature>
<accession>A0ABR2Z2H8</accession>
<evidence type="ECO:0000256" key="6">
    <source>
        <dbReference type="ARBA" id="ARBA00023078"/>
    </source>
</evidence>
<keyword evidence="10" id="KW-1133">Transmembrane helix</keyword>